<sequence length="278" mass="32002">MAEKFLRTGYYWPTLKEDALSLVKRCDKFQQFAHLIRRPALLLTPITSPIPFAKWGMDLLGPYTTASSGLRYVIVAMDYFTKWSIVFDNRPQFQTPKLEEWLVDHVITPYFASVGCPQANGQVEAFNKIIYEGMKKKIYDAKGLWAEELPNVLWSIQTTTKNSTGDTTFLLAYNAEVVLPIEMCESTLRVMLFDKNAKLMKAALDFLPETRGNAALRQQLYKLRISREYNKKVSRNILKVGDYVLRKMEVVGRANEQGKLTPTWEGPYEIYDEVRDGT</sequence>
<gene>
    <name evidence="3" type="primary">LOC110802451</name>
</gene>
<reference evidence="2" key="1">
    <citation type="journal article" date="2021" name="Nat. Commun.">
        <title>Genomic analyses provide insights into spinach domestication and the genetic basis of agronomic traits.</title>
        <authorList>
            <person name="Cai X."/>
            <person name="Sun X."/>
            <person name="Xu C."/>
            <person name="Sun H."/>
            <person name="Wang X."/>
            <person name="Ge C."/>
            <person name="Zhang Z."/>
            <person name="Wang Q."/>
            <person name="Fei Z."/>
            <person name="Jiao C."/>
            <person name="Wang Q."/>
        </authorList>
    </citation>
    <scope>NUCLEOTIDE SEQUENCE [LARGE SCALE GENOMIC DNA]</scope>
    <source>
        <strain evidence="2">cv. Varoflay</strain>
    </source>
</reference>
<dbReference type="AlphaFoldDB" id="A0A9R0J8V1"/>
<dbReference type="PANTHER" id="PTHR48475:SF2">
    <property type="entry name" value="RIBONUCLEASE H"/>
    <property type="match status" value="1"/>
</dbReference>
<dbReference type="Proteomes" id="UP000813463">
    <property type="component" value="Chromosome 6"/>
</dbReference>
<dbReference type="PROSITE" id="PS50994">
    <property type="entry name" value="INTEGRASE"/>
    <property type="match status" value="1"/>
</dbReference>
<evidence type="ECO:0000259" key="1">
    <source>
        <dbReference type="PROSITE" id="PS50994"/>
    </source>
</evidence>
<accession>A0A9R0J8V1</accession>
<evidence type="ECO:0000313" key="2">
    <source>
        <dbReference type="Proteomes" id="UP000813463"/>
    </source>
</evidence>
<dbReference type="KEGG" id="soe:110802451"/>
<dbReference type="InterPro" id="IPR001584">
    <property type="entry name" value="Integrase_cat-core"/>
</dbReference>
<dbReference type="SUPFAM" id="SSF53098">
    <property type="entry name" value="Ribonuclease H-like"/>
    <property type="match status" value="1"/>
</dbReference>
<organism evidence="2 3">
    <name type="scientific">Spinacia oleracea</name>
    <name type="common">Spinach</name>
    <dbReference type="NCBI Taxonomy" id="3562"/>
    <lineage>
        <taxon>Eukaryota</taxon>
        <taxon>Viridiplantae</taxon>
        <taxon>Streptophyta</taxon>
        <taxon>Embryophyta</taxon>
        <taxon>Tracheophyta</taxon>
        <taxon>Spermatophyta</taxon>
        <taxon>Magnoliopsida</taxon>
        <taxon>eudicotyledons</taxon>
        <taxon>Gunneridae</taxon>
        <taxon>Pentapetalae</taxon>
        <taxon>Caryophyllales</taxon>
        <taxon>Chenopodiaceae</taxon>
        <taxon>Chenopodioideae</taxon>
        <taxon>Anserineae</taxon>
        <taxon>Spinacia</taxon>
    </lineage>
</organism>
<dbReference type="InterPro" id="IPR036397">
    <property type="entry name" value="RNaseH_sf"/>
</dbReference>
<evidence type="ECO:0000313" key="3">
    <source>
        <dbReference type="RefSeq" id="XP_021863577.1"/>
    </source>
</evidence>
<reference evidence="3" key="2">
    <citation type="submission" date="2025-08" db="UniProtKB">
        <authorList>
            <consortium name="RefSeq"/>
        </authorList>
    </citation>
    <scope>IDENTIFICATION</scope>
    <source>
        <tissue evidence="3">Leaf</tissue>
    </source>
</reference>
<dbReference type="RefSeq" id="XP_021863577.1">
    <property type="nucleotide sequence ID" value="XM_022007885.1"/>
</dbReference>
<dbReference type="OrthoDB" id="1739513at2759"/>
<dbReference type="InterPro" id="IPR012337">
    <property type="entry name" value="RNaseH-like_sf"/>
</dbReference>
<name>A0A9R0J8V1_SPIOL</name>
<dbReference type="GeneID" id="110802451"/>
<protein>
    <recommendedName>
        <fullName evidence="1">Integrase catalytic domain-containing protein</fullName>
    </recommendedName>
</protein>
<dbReference type="PANTHER" id="PTHR48475">
    <property type="entry name" value="RIBONUCLEASE H"/>
    <property type="match status" value="1"/>
</dbReference>
<feature type="domain" description="Integrase catalytic" evidence="1">
    <location>
        <begin position="84"/>
        <end position="188"/>
    </location>
</feature>
<keyword evidence="2" id="KW-1185">Reference proteome</keyword>
<dbReference type="GO" id="GO:0015074">
    <property type="term" value="P:DNA integration"/>
    <property type="evidence" value="ECO:0007669"/>
    <property type="project" value="InterPro"/>
</dbReference>
<dbReference type="GO" id="GO:0003676">
    <property type="term" value="F:nucleic acid binding"/>
    <property type="evidence" value="ECO:0007669"/>
    <property type="project" value="InterPro"/>
</dbReference>
<dbReference type="Gene3D" id="3.30.420.10">
    <property type="entry name" value="Ribonuclease H-like superfamily/Ribonuclease H"/>
    <property type="match status" value="1"/>
</dbReference>
<proteinExistence type="predicted"/>